<evidence type="ECO:0000313" key="2">
    <source>
        <dbReference type="Proteomes" id="UP001500596"/>
    </source>
</evidence>
<reference evidence="1 2" key="1">
    <citation type="journal article" date="2019" name="Int. J. Syst. Evol. Microbiol.">
        <title>The Global Catalogue of Microorganisms (GCM) 10K type strain sequencing project: providing services to taxonomists for standard genome sequencing and annotation.</title>
        <authorList>
            <consortium name="The Broad Institute Genomics Platform"/>
            <consortium name="The Broad Institute Genome Sequencing Center for Infectious Disease"/>
            <person name="Wu L."/>
            <person name="Ma J."/>
        </authorList>
    </citation>
    <scope>NUCLEOTIDE SEQUENCE [LARGE SCALE GENOMIC DNA]</scope>
    <source>
        <strain evidence="1 2">JCM 15575</strain>
    </source>
</reference>
<dbReference type="PANTHER" id="PTHR30528:SF0">
    <property type="entry name" value="CYTOPLASMIC PROTEIN"/>
    <property type="match status" value="1"/>
</dbReference>
<dbReference type="Proteomes" id="UP001500596">
    <property type="component" value="Unassembled WGS sequence"/>
</dbReference>
<evidence type="ECO:0000313" key="1">
    <source>
        <dbReference type="EMBL" id="GAA1677830.1"/>
    </source>
</evidence>
<name>A0ABN2GW56_9MICO</name>
<dbReference type="EMBL" id="BAAAPK010000001">
    <property type="protein sequence ID" value="GAA1677830.1"/>
    <property type="molecule type" value="Genomic_DNA"/>
</dbReference>
<accession>A0ABN2GW56</accession>
<proteinExistence type="predicted"/>
<protein>
    <submittedName>
        <fullName evidence="1">Winged helix-turn-helix domain-containing protein</fullName>
    </submittedName>
</protein>
<gene>
    <name evidence="1" type="ORF">GCM10009807_22180</name>
</gene>
<sequence length="364" mass="40807">MHELTRKQARRIAVTAQALTAERPGGIVETVDALSVVNIDPTAAIAPSADHILWSRIGWPYRPADLTRAVEVDRAIFEWAGFYRPMTDLALYLPVMRAWPVYRDQRDWMEANARFADDVIAQLRASGPLRTGEIPDTSQVSWKSSGWTNERNVTQMLEFLVLRGDVAIAGREGKERVWDVAERVYALSSPELGDEDAARGRAERRLGSLGIARVKSVKQPVEPIDVGEIGEPARVEGVRGVWRVDPVVLRASGSFAPRTALLSPFDRLVFDRTRAQEIFDFEYIVEMYKPAGRRRWGYFALPILYADRLVGKLDAAADRKAGLLRVHAVHEDEPFTAEMHDAVRAEIRELASWLGLEVVGIPAE</sequence>
<dbReference type="Pfam" id="PF06224">
    <property type="entry name" value="AlkZ-like"/>
    <property type="match status" value="1"/>
</dbReference>
<dbReference type="InterPro" id="IPR009351">
    <property type="entry name" value="AlkZ-like"/>
</dbReference>
<dbReference type="PANTHER" id="PTHR30528">
    <property type="entry name" value="CYTOPLASMIC PROTEIN"/>
    <property type="match status" value="1"/>
</dbReference>
<organism evidence="1 2">
    <name type="scientific">Microbacterium lacus</name>
    <dbReference type="NCBI Taxonomy" id="415217"/>
    <lineage>
        <taxon>Bacteria</taxon>
        <taxon>Bacillati</taxon>
        <taxon>Actinomycetota</taxon>
        <taxon>Actinomycetes</taxon>
        <taxon>Micrococcales</taxon>
        <taxon>Microbacteriaceae</taxon>
        <taxon>Microbacterium</taxon>
    </lineage>
</organism>
<comment type="caution">
    <text evidence="1">The sequence shown here is derived from an EMBL/GenBank/DDBJ whole genome shotgun (WGS) entry which is preliminary data.</text>
</comment>
<keyword evidence="2" id="KW-1185">Reference proteome</keyword>